<evidence type="ECO:0000256" key="4">
    <source>
        <dbReference type="ARBA" id="ARBA00022448"/>
    </source>
</evidence>
<keyword evidence="5" id="KW-0475">Mercuric resistance</keyword>
<comment type="caution">
    <text evidence="16">The sequence shown here is derived from an EMBL/GenBank/DDBJ whole genome shotgun (WGS) entry which is preliminary data.</text>
</comment>
<keyword evidence="17" id="KW-1185">Reference proteome</keyword>
<keyword evidence="9" id="KW-0479">Metal-binding</keyword>
<dbReference type="InterPro" id="IPR003457">
    <property type="entry name" value="Transprt_MerT"/>
</dbReference>
<reference evidence="16" key="1">
    <citation type="journal article" date="2021" name="Front. Microbiol.">
        <title>Comprehensive Comparative Genomics and Phenotyping of Methylobacterium Species.</title>
        <authorList>
            <person name="Alessa O."/>
            <person name="Ogura Y."/>
            <person name="Fujitani Y."/>
            <person name="Takami H."/>
            <person name="Hayashi T."/>
            <person name="Sahin N."/>
            <person name="Tani A."/>
        </authorList>
    </citation>
    <scope>NUCLEOTIDE SEQUENCE</scope>
    <source>
        <strain evidence="16">DSM 17168</strain>
    </source>
</reference>
<keyword evidence="7" id="KW-0997">Cell inner membrane</keyword>
<evidence type="ECO:0000256" key="3">
    <source>
        <dbReference type="ARBA" id="ARBA00017053"/>
    </source>
</evidence>
<keyword evidence="6" id="KW-1003">Cell membrane</keyword>
<sequence length="132" mass="13396">MATTDRIAGADTKAERPAGSVLLAAGGILAAIGASSCCVVPLVFFALGISGAWIGNLTALAPYQPFFVAAALAFLGFGFFRVYRCKPAACAPGHACARPMPNRAVKVALWSAAVLVALAIAFPYAAPLLLGT</sequence>
<dbReference type="Pfam" id="PF02411">
    <property type="entry name" value="MerT"/>
    <property type="match status" value="1"/>
</dbReference>
<evidence type="ECO:0000256" key="11">
    <source>
        <dbReference type="ARBA" id="ARBA00022989"/>
    </source>
</evidence>
<evidence type="ECO:0000256" key="6">
    <source>
        <dbReference type="ARBA" id="ARBA00022475"/>
    </source>
</evidence>
<keyword evidence="8 15" id="KW-0812">Transmembrane</keyword>
<gene>
    <name evidence="16" type="primary">merT_2</name>
    <name evidence="16" type="ORF">GMJLKIPL_6394</name>
</gene>
<evidence type="ECO:0000256" key="12">
    <source>
        <dbReference type="ARBA" id="ARBA00023136"/>
    </source>
</evidence>
<dbReference type="RefSeq" id="WP_238241788.1">
    <property type="nucleotide sequence ID" value="NZ_BPQQ01000121.1"/>
</dbReference>
<keyword evidence="12 15" id="KW-0472">Membrane</keyword>
<evidence type="ECO:0000256" key="2">
    <source>
        <dbReference type="ARBA" id="ARBA00008224"/>
    </source>
</evidence>
<evidence type="ECO:0000313" key="16">
    <source>
        <dbReference type="EMBL" id="GJE04430.1"/>
    </source>
</evidence>
<feature type="transmembrane region" description="Helical" evidence="15">
    <location>
        <begin position="21"/>
        <end position="54"/>
    </location>
</feature>
<dbReference type="EMBL" id="BPQQ01000121">
    <property type="protein sequence ID" value="GJE04430.1"/>
    <property type="molecule type" value="Genomic_DNA"/>
</dbReference>
<comment type="similarity">
    <text evidence="2">Belongs to the MerT family.</text>
</comment>
<comment type="function">
    <text evidence="14">Involved in mercury resistance. Probably transfers a mercuric ion from the periplasmic Hg(2+)-binding protein MerP to the cytoplasmic mercuric reductase MerA.</text>
</comment>
<keyword evidence="4" id="KW-0813">Transport</keyword>
<evidence type="ECO:0000256" key="10">
    <source>
        <dbReference type="ARBA" id="ARBA00022914"/>
    </source>
</evidence>
<evidence type="ECO:0000256" key="14">
    <source>
        <dbReference type="ARBA" id="ARBA00045720"/>
    </source>
</evidence>
<proteinExistence type="inferred from homology"/>
<reference evidence="16" key="2">
    <citation type="submission" date="2021-08" db="EMBL/GenBank/DDBJ databases">
        <authorList>
            <person name="Tani A."/>
            <person name="Ola A."/>
            <person name="Ogura Y."/>
            <person name="Katsura K."/>
            <person name="Hayashi T."/>
        </authorList>
    </citation>
    <scope>NUCLEOTIDE SEQUENCE</scope>
    <source>
        <strain evidence="16">DSM 17168</strain>
    </source>
</reference>
<accession>A0ABQ4SRF1</accession>
<evidence type="ECO:0000256" key="13">
    <source>
        <dbReference type="ARBA" id="ARBA00030934"/>
    </source>
</evidence>
<evidence type="ECO:0000256" key="15">
    <source>
        <dbReference type="SAM" id="Phobius"/>
    </source>
</evidence>
<comment type="subcellular location">
    <subcellularLocation>
        <location evidence="1">Cell inner membrane</location>
        <topology evidence="1">Multi-pass membrane protein</topology>
    </subcellularLocation>
</comment>
<organism evidence="16 17">
    <name type="scientific">Methylobacterium isbiliense</name>
    <dbReference type="NCBI Taxonomy" id="315478"/>
    <lineage>
        <taxon>Bacteria</taxon>
        <taxon>Pseudomonadati</taxon>
        <taxon>Pseudomonadota</taxon>
        <taxon>Alphaproteobacteria</taxon>
        <taxon>Hyphomicrobiales</taxon>
        <taxon>Methylobacteriaceae</taxon>
        <taxon>Methylobacterium</taxon>
    </lineage>
</organism>
<protein>
    <recommendedName>
        <fullName evidence="3">Mercuric transport protein MerT</fullName>
    </recommendedName>
    <alternativeName>
        <fullName evidence="13">Mercury ion transport protein</fullName>
    </alternativeName>
</protein>
<evidence type="ECO:0000256" key="1">
    <source>
        <dbReference type="ARBA" id="ARBA00004429"/>
    </source>
</evidence>
<evidence type="ECO:0000256" key="9">
    <source>
        <dbReference type="ARBA" id="ARBA00022723"/>
    </source>
</evidence>
<keyword evidence="10" id="KW-0476">Mercury</keyword>
<dbReference type="Proteomes" id="UP001055153">
    <property type="component" value="Unassembled WGS sequence"/>
</dbReference>
<evidence type="ECO:0000256" key="5">
    <source>
        <dbReference type="ARBA" id="ARBA00022466"/>
    </source>
</evidence>
<keyword evidence="11 15" id="KW-1133">Transmembrane helix</keyword>
<feature type="transmembrane region" description="Helical" evidence="15">
    <location>
        <begin position="66"/>
        <end position="83"/>
    </location>
</feature>
<evidence type="ECO:0000256" key="8">
    <source>
        <dbReference type="ARBA" id="ARBA00022692"/>
    </source>
</evidence>
<name>A0ABQ4SRF1_9HYPH</name>
<evidence type="ECO:0000256" key="7">
    <source>
        <dbReference type="ARBA" id="ARBA00022519"/>
    </source>
</evidence>
<feature type="transmembrane region" description="Helical" evidence="15">
    <location>
        <begin position="104"/>
        <end position="126"/>
    </location>
</feature>
<evidence type="ECO:0000313" key="17">
    <source>
        <dbReference type="Proteomes" id="UP001055153"/>
    </source>
</evidence>